<dbReference type="AlphaFoldDB" id="A0A9Q1ERJ4"/>
<protein>
    <submittedName>
        <fullName evidence="2">Uncharacterized protein</fullName>
    </submittedName>
</protein>
<gene>
    <name evidence="2" type="ORF">SKAU_G00309370</name>
</gene>
<evidence type="ECO:0000313" key="3">
    <source>
        <dbReference type="Proteomes" id="UP001152622"/>
    </source>
</evidence>
<reference evidence="2" key="1">
    <citation type="journal article" date="2023" name="Science">
        <title>Genome structures resolve the early diversification of teleost fishes.</title>
        <authorList>
            <person name="Parey E."/>
            <person name="Louis A."/>
            <person name="Montfort J."/>
            <person name="Bouchez O."/>
            <person name="Roques C."/>
            <person name="Iampietro C."/>
            <person name="Lluch J."/>
            <person name="Castinel A."/>
            <person name="Donnadieu C."/>
            <person name="Desvignes T."/>
            <person name="Floi Bucao C."/>
            <person name="Jouanno E."/>
            <person name="Wen M."/>
            <person name="Mejri S."/>
            <person name="Dirks R."/>
            <person name="Jansen H."/>
            <person name="Henkel C."/>
            <person name="Chen W.J."/>
            <person name="Zahm M."/>
            <person name="Cabau C."/>
            <person name="Klopp C."/>
            <person name="Thompson A.W."/>
            <person name="Robinson-Rechavi M."/>
            <person name="Braasch I."/>
            <person name="Lecointre G."/>
            <person name="Bobe J."/>
            <person name="Postlethwait J.H."/>
            <person name="Berthelot C."/>
            <person name="Roest Crollius H."/>
            <person name="Guiguen Y."/>
        </authorList>
    </citation>
    <scope>NUCLEOTIDE SEQUENCE</scope>
    <source>
        <strain evidence="2">WJC10195</strain>
    </source>
</reference>
<comment type="caution">
    <text evidence="2">The sequence shown here is derived from an EMBL/GenBank/DDBJ whole genome shotgun (WGS) entry which is preliminary data.</text>
</comment>
<accession>A0A9Q1ERJ4</accession>
<evidence type="ECO:0000313" key="2">
    <source>
        <dbReference type="EMBL" id="KAJ8343608.1"/>
    </source>
</evidence>
<dbReference type="Proteomes" id="UP001152622">
    <property type="component" value="Chromosome 13"/>
</dbReference>
<name>A0A9Q1ERJ4_SYNKA</name>
<feature type="region of interest" description="Disordered" evidence="1">
    <location>
        <begin position="29"/>
        <end position="68"/>
    </location>
</feature>
<sequence length="97" mass="11456">MCALFFSREPEPWRRRWDRLPGKWCRDRLRQVSPYPPPSQTAKLPPADSKRLSSLRSDTQPRPQRETRPRHRLCLFLSVPLLLFSRLALSFARGRSA</sequence>
<dbReference type="EMBL" id="JAINUF010000013">
    <property type="protein sequence ID" value="KAJ8343608.1"/>
    <property type="molecule type" value="Genomic_DNA"/>
</dbReference>
<proteinExistence type="predicted"/>
<evidence type="ECO:0000256" key="1">
    <source>
        <dbReference type="SAM" id="MobiDB-lite"/>
    </source>
</evidence>
<organism evidence="2 3">
    <name type="scientific">Synaphobranchus kaupii</name>
    <name type="common">Kaup's arrowtooth eel</name>
    <dbReference type="NCBI Taxonomy" id="118154"/>
    <lineage>
        <taxon>Eukaryota</taxon>
        <taxon>Metazoa</taxon>
        <taxon>Chordata</taxon>
        <taxon>Craniata</taxon>
        <taxon>Vertebrata</taxon>
        <taxon>Euteleostomi</taxon>
        <taxon>Actinopterygii</taxon>
        <taxon>Neopterygii</taxon>
        <taxon>Teleostei</taxon>
        <taxon>Anguilliformes</taxon>
        <taxon>Synaphobranchidae</taxon>
        <taxon>Synaphobranchus</taxon>
    </lineage>
</organism>
<keyword evidence="3" id="KW-1185">Reference proteome</keyword>